<gene>
    <name evidence="9" type="ORF">DGUA_6G013881</name>
</gene>
<keyword evidence="10" id="KW-1185">Reference proteome</keyword>
<dbReference type="FunFam" id="3.30.160.60:FF:000894">
    <property type="entry name" value="Uncharacterized protein, isoform C"/>
    <property type="match status" value="1"/>
</dbReference>
<feature type="region of interest" description="Disordered" evidence="7">
    <location>
        <begin position="1172"/>
        <end position="1262"/>
    </location>
</feature>
<name>A0A3B0K8W2_DROGU</name>
<feature type="compositionally biased region" description="Low complexity" evidence="7">
    <location>
        <begin position="35"/>
        <end position="48"/>
    </location>
</feature>
<dbReference type="FunFam" id="3.30.160.60:FF:001449">
    <property type="entry name" value="Uncharacterized protein, isoform C"/>
    <property type="match status" value="1"/>
</dbReference>
<feature type="compositionally biased region" description="Polar residues" evidence="7">
    <location>
        <begin position="1214"/>
        <end position="1227"/>
    </location>
</feature>
<dbReference type="EMBL" id="OUUW01000006">
    <property type="protein sequence ID" value="SPP82066.1"/>
    <property type="molecule type" value="Genomic_DNA"/>
</dbReference>
<feature type="compositionally biased region" description="Low complexity" evidence="7">
    <location>
        <begin position="1352"/>
        <end position="1387"/>
    </location>
</feature>
<feature type="region of interest" description="Disordered" evidence="7">
    <location>
        <begin position="715"/>
        <end position="735"/>
    </location>
</feature>
<evidence type="ECO:0000256" key="3">
    <source>
        <dbReference type="ARBA" id="ARBA00022771"/>
    </source>
</evidence>
<feature type="compositionally biased region" description="Polar residues" evidence="7">
    <location>
        <begin position="498"/>
        <end position="523"/>
    </location>
</feature>
<evidence type="ECO:0000313" key="9">
    <source>
        <dbReference type="EMBL" id="SPP82066.1"/>
    </source>
</evidence>
<feature type="domain" description="C2H2-type" evidence="8">
    <location>
        <begin position="1649"/>
        <end position="1676"/>
    </location>
</feature>
<feature type="region of interest" description="Disordered" evidence="7">
    <location>
        <begin position="570"/>
        <end position="599"/>
    </location>
</feature>
<feature type="region of interest" description="Disordered" evidence="7">
    <location>
        <begin position="26"/>
        <end position="48"/>
    </location>
</feature>
<evidence type="ECO:0000313" key="10">
    <source>
        <dbReference type="Proteomes" id="UP000268350"/>
    </source>
</evidence>
<dbReference type="PANTHER" id="PTHR24403:SF94">
    <property type="entry name" value="KUMGANG"/>
    <property type="match status" value="1"/>
</dbReference>
<feature type="region of interest" description="Disordered" evidence="7">
    <location>
        <begin position="1924"/>
        <end position="2027"/>
    </location>
</feature>
<dbReference type="Proteomes" id="UP000268350">
    <property type="component" value="Unassembled WGS sequence"/>
</dbReference>
<evidence type="ECO:0000256" key="7">
    <source>
        <dbReference type="SAM" id="MobiDB-lite"/>
    </source>
</evidence>
<keyword evidence="4" id="KW-0862">Zinc</keyword>
<feature type="region of interest" description="Disordered" evidence="7">
    <location>
        <begin position="1337"/>
        <end position="1387"/>
    </location>
</feature>
<reference evidence="10" key="1">
    <citation type="submission" date="2018-01" db="EMBL/GenBank/DDBJ databases">
        <authorList>
            <person name="Alioto T."/>
            <person name="Alioto T."/>
        </authorList>
    </citation>
    <scope>NUCLEOTIDE SEQUENCE [LARGE SCALE GENOMIC DNA]</scope>
</reference>
<dbReference type="GO" id="GO:0005634">
    <property type="term" value="C:nucleus"/>
    <property type="evidence" value="ECO:0007669"/>
    <property type="project" value="TreeGrafter"/>
</dbReference>
<dbReference type="PANTHER" id="PTHR24403">
    <property type="entry name" value="ZINC FINGER PROTEIN"/>
    <property type="match status" value="1"/>
</dbReference>
<dbReference type="InterPro" id="IPR050688">
    <property type="entry name" value="Zinc_finger/UBP_domain"/>
</dbReference>
<protein>
    <submittedName>
        <fullName evidence="9">Blast:RE1-silencing transcription factor</fullName>
    </submittedName>
</protein>
<dbReference type="SMART" id="SM00355">
    <property type="entry name" value="ZnF_C2H2"/>
    <property type="match status" value="15"/>
</dbReference>
<feature type="region of interest" description="Disordered" evidence="7">
    <location>
        <begin position="1745"/>
        <end position="1817"/>
    </location>
</feature>
<feature type="compositionally biased region" description="Polar residues" evidence="7">
    <location>
        <begin position="1178"/>
        <end position="1192"/>
    </location>
</feature>
<feature type="region of interest" description="Disordered" evidence="7">
    <location>
        <begin position="280"/>
        <end position="304"/>
    </location>
</feature>
<dbReference type="OrthoDB" id="6417347at2759"/>
<sequence>MDLPSMVQRSGDTLIVRSVVSGNQLYAEQGGHNPSGNQNSATSGSSSSLLERHVERYRLQHLLQQQQQAAAAAAAVVSSVQQQQQQQQQHQQQQQQAVISMDAKEEGLPQCKIKRNYSCNHCAYFTQNPRYHLTHLRDVHGEKIVINKCKLCLYASRHFQKLVRHMKMVHGCTDGIPSGHGQARGKRGMSREARKRRLEESVGVMGGSHVGGQGLTVSVPDVPTLEQVKRELQLQEEKLQRDIEAFNQRQREEQQQMEQQLELANSYERQMQMQLLREFERQSPPEPPTPSPSGSATPPSHCEEPQNRLLKCSACEFTTLYRTQLRAHELAEHGKTKFFRCDKCSYVTHIKARFSKHVKYHSMPMIKCVTCDFRTPYKWNLDRHMKNHGGAGAFKCAACDFTADIKQSLTVHEMNHHVPPVGNAGSIWPRRQNKVGASELCDDFLSDSAELEDQYNNNNVDDDLLDAGMEDPDEVLSGEELHHYGKRSKYDDEEEPTDLSQKGGCSSDTSSVGTATPNRSQRPVPNLIPISKGPKDVLNLSKDTNASRSTLTEIASMFFNEKQISEMLDKSDVPQLSPATTVTSQASSRSQPTKKTSSSFLDKLKTGAQHENLICQCGHVAKCLSESIIHGKSCHASAVIIADEDDAALHEDDADDRLEIDEDDEDHHSHSALNLSVTGSTRCQHCRHRCKSSNDLLHHLTQCVEAIRCANEMYDSNSGESSEQRRSDSHHSLQQQAAVQQQRVCIWNKAAKEIAAAAAAAVHQENSNNNKSPANSQGTNNEENSYYGVETAPGYGEVTKKMTPEEEAANSSLKKVYKCPHCSFWASTASRFHVHIVGHLNKKPFECSLCSYRSNWRWDITKHIRLKTIRDPSHKTAKVLMNDETGRRNYTKYNKYITLMKVTEEDGDPKLMKSGEMTPNQVASLAFLKDYAKVGSGSGQDITLEPVLSSKPNALDDAHLADNLIRIPLLATIMNAAMSQQQHQQHQQHKEQQHITPSVTISPVKRSNQAPPSKPSDDLITEVHQEGNEKRTVYRCRKCNFGHHNRDAVLAHVKIHYQDASYPKSAGAGSSSGTSPLQVSVSTNPQYYMNKVFAAMCLGQSSPTSNATNPGTGGSSGSQQHSLISAGLLQRAIQEAQHSPTPNASALSGLALALAGGKSAANTTKASAASILEHGEQKASQNEASADSLTSPTTTTTNNNTTTKEQIAGMASSGGRSLQDLLTSPRTRNGGHAGHHGAGTATGGLQTSNHPNANSNNSSSVVVMGTGTGTGHRLDANSSSCNNIYVASSTTPTATATGTATANNHKNASPTMPRHCRLKHSGDIRIETLERGGSAPAIYRPLGAGASNESQSHINSTTNSHASTSSLNILNSKLGNGNGNGSSNNSSCAQQLLMSSKQLEQLLHSPLSAGAAAVVNAANTQQDLQAVAAYWAAACKAAVANGEELLQLQQNDQIEITRLPSAANQEHQSNQSNTKSKQQKCPVCPYISESKSQMNYHVSLHKPTQYECRLCTFVCAKKQHLSSHMRSVHQQQLAVGGTGAAGTGGASSLGLDFSVALQLAAAAKQVQQLPASTPLSIDLSQLQLDAASDAEMNPQQLPPEYQYKLISYCPRCPARFAQKHNDERQGKQELEQHLTAHAAANDTETEDLYVCTYCGYRTGEETLLQLHRAVHMSHYQEKCQQLYKNCKEDVEFPAPKLMQITGPETIWVVDSELSVQLLQQQAAGGVSSSTSAAGSFSGQNSLLKKQLESGSGLERVIERESTPQPKPQEAEAEAEEDEERRSSSTPSTSASVATSDLAADGSSDAGSMDMPQSASAPERCLHCPFETQKHEELQQHLPHHGVVQAAPEGAHLCAHCDYHSATEAEIEEHTVVHFNASEKLKSVEFYTCYDNLEISMEQESEEPAKQHTENNNNQDNVINANMQEQQQEQSDTEHRDGDLDEQPPAKKHSTKIILYKSDGALSVKPSPEEPSGAESQSRSENISDRLRRRILRGSAPTAPEEGQEQRPTTPEKMILVNPKTGKVISRK</sequence>
<evidence type="ECO:0000256" key="6">
    <source>
        <dbReference type="SAM" id="Coils"/>
    </source>
</evidence>
<dbReference type="GO" id="GO:0008270">
    <property type="term" value="F:zinc ion binding"/>
    <property type="evidence" value="ECO:0007669"/>
    <property type="project" value="UniProtKB-KW"/>
</dbReference>
<evidence type="ECO:0000256" key="4">
    <source>
        <dbReference type="ARBA" id="ARBA00022833"/>
    </source>
</evidence>
<evidence type="ECO:0000256" key="2">
    <source>
        <dbReference type="ARBA" id="ARBA00022737"/>
    </source>
</evidence>
<feature type="compositionally biased region" description="Basic and acidic residues" evidence="7">
    <location>
        <begin position="189"/>
        <end position="200"/>
    </location>
</feature>
<evidence type="ECO:0000259" key="8">
    <source>
        <dbReference type="PROSITE" id="PS50157"/>
    </source>
</evidence>
<feature type="compositionally biased region" description="Polar residues" evidence="7">
    <location>
        <begin position="764"/>
        <end position="784"/>
    </location>
</feature>
<accession>A0A3B0K8W2</accession>
<dbReference type="PROSITE" id="PS00028">
    <property type="entry name" value="ZINC_FINGER_C2H2_1"/>
    <property type="match status" value="1"/>
</dbReference>
<proteinExistence type="predicted"/>
<feature type="region of interest" description="Disordered" evidence="7">
    <location>
        <begin position="764"/>
        <end position="790"/>
    </location>
</feature>
<dbReference type="PROSITE" id="PS50157">
    <property type="entry name" value="ZINC_FINGER_C2H2_2"/>
    <property type="match status" value="3"/>
</dbReference>
<feature type="region of interest" description="Disordered" evidence="7">
    <location>
        <begin position="478"/>
        <end position="541"/>
    </location>
</feature>
<feature type="domain" description="C2H2-type" evidence="8">
    <location>
        <begin position="817"/>
        <end position="844"/>
    </location>
</feature>
<feature type="region of interest" description="Disordered" evidence="7">
    <location>
        <begin position="1295"/>
        <end position="1316"/>
    </location>
</feature>
<dbReference type="GO" id="GO:0045944">
    <property type="term" value="P:positive regulation of transcription by RNA polymerase II"/>
    <property type="evidence" value="ECO:0007669"/>
    <property type="project" value="TreeGrafter"/>
</dbReference>
<evidence type="ECO:0000256" key="5">
    <source>
        <dbReference type="PROSITE-ProRule" id="PRU00042"/>
    </source>
</evidence>
<feature type="region of interest" description="Disordered" evidence="7">
    <location>
        <begin position="177"/>
        <end position="218"/>
    </location>
</feature>
<feature type="coiled-coil region" evidence="6">
    <location>
        <begin position="222"/>
        <end position="270"/>
    </location>
</feature>
<evidence type="ECO:0000256" key="1">
    <source>
        <dbReference type="ARBA" id="ARBA00022723"/>
    </source>
</evidence>
<dbReference type="FunFam" id="3.30.160.60:FF:001268">
    <property type="entry name" value="Uncharacterized protein, isoform C"/>
    <property type="match status" value="1"/>
</dbReference>
<feature type="domain" description="C2H2-type" evidence="8">
    <location>
        <begin position="1506"/>
        <end position="1534"/>
    </location>
</feature>
<organism evidence="9 10">
    <name type="scientific">Drosophila guanche</name>
    <name type="common">Fruit fly</name>
    <dbReference type="NCBI Taxonomy" id="7266"/>
    <lineage>
        <taxon>Eukaryota</taxon>
        <taxon>Metazoa</taxon>
        <taxon>Ecdysozoa</taxon>
        <taxon>Arthropoda</taxon>
        <taxon>Hexapoda</taxon>
        <taxon>Insecta</taxon>
        <taxon>Pterygota</taxon>
        <taxon>Neoptera</taxon>
        <taxon>Endopterygota</taxon>
        <taxon>Diptera</taxon>
        <taxon>Brachycera</taxon>
        <taxon>Muscomorpha</taxon>
        <taxon>Ephydroidea</taxon>
        <taxon>Drosophilidae</taxon>
        <taxon>Drosophila</taxon>
        <taxon>Sophophora</taxon>
    </lineage>
</organism>
<dbReference type="InterPro" id="IPR013087">
    <property type="entry name" value="Znf_C2H2_type"/>
</dbReference>
<keyword evidence="6" id="KW-0175">Coiled coil</keyword>
<keyword evidence="1" id="KW-0479">Metal-binding</keyword>
<keyword evidence="3 5" id="KW-0863">Zinc-finger</keyword>
<dbReference type="InterPro" id="IPR036236">
    <property type="entry name" value="Znf_C2H2_sf"/>
</dbReference>
<keyword evidence="2" id="KW-0677">Repeat</keyword>
<feature type="compositionally biased region" description="Low complexity" evidence="7">
    <location>
        <begin position="1783"/>
        <end position="1795"/>
    </location>
</feature>
<feature type="compositionally biased region" description="Low complexity" evidence="7">
    <location>
        <begin position="1193"/>
        <end position="1203"/>
    </location>
</feature>
<dbReference type="SUPFAM" id="SSF57667">
    <property type="entry name" value="beta-beta-alpha zinc fingers"/>
    <property type="match status" value="2"/>
</dbReference>
<feature type="compositionally biased region" description="Basic and acidic residues" evidence="7">
    <location>
        <begin position="722"/>
        <end position="731"/>
    </location>
</feature>
<feature type="compositionally biased region" description="Gly residues" evidence="7">
    <location>
        <begin position="204"/>
        <end position="214"/>
    </location>
</feature>
<feature type="compositionally biased region" description="Polar residues" evidence="7">
    <location>
        <begin position="577"/>
        <end position="599"/>
    </location>
</feature>
<dbReference type="Gene3D" id="3.30.160.60">
    <property type="entry name" value="Classic Zinc Finger"/>
    <property type="match status" value="5"/>
</dbReference>